<evidence type="ECO:0000313" key="1">
    <source>
        <dbReference type="EMBL" id="KAG0427446.1"/>
    </source>
</evidence>
<gene>
    <name evidence="1" type="ORF">HPB47_025501</name>
</gene>
<sequence length="233" mass="25939">MHHLGTAGIVVQVTGTNWPRPSYTLLVTGLCRFRIDSLMQESPYLVGNVSQLDKLPAIDIDDHNTELSELMDQFREQATKLIDMLDLSVPSIVRLKRLLVSLPVQSLPDVCAAIVRASHAERLQVLDAVDLGDRFKKTLPLLIRQIEGLQLLQHAKKDGSTSRSFQVEKLASSHRPRQQLDIDDDDFEEGDEVGSLEKKIKEKRKGASGGFVMSTFVQSQAEAKTVVAGIWIL</sequence>
<proteinExistence type="predicted"/>
<accession>A0AC60Q353</accession>
<dbReference type="EMBL" id="JABSTQ010009624">
    <property type="protein sequence ID" value="KAG0427446.1"/>
    <property type="molecule type" value="Genomic_DNA"/>
</dbReference>
<reference evidence="1 2" key="1">
    <citation type="journal article" date="2020" name="Cell">
        <title>Large-Scale Comparative Analyses of Tick Genomes Elucidate Their Genetic Diversity and Vector Capacities.</title>
        <authorList>
            <consortium name="Tick Genome and Microbiome Consortium (TIGMIC)"/>
            <person name="Jia N."/>
            <person name="Wang J."/>
            <person name="Shi W."/>
            <person name="Du L."/>
            <person name="Sun Y."/>
            <person name="Zhan W."/>
            <person name="Jiang J.F."/>
            <person name="Wang Q."/>
            <person name="Zhang B."/>
            <person name="Ji P."/>
            <person name="Bell-Sakyi L."/>
            <person name="Cui X.M."/>
            <person name="Yuan T.T."/>
            <person name="Jiang B.G."/>
            <person name="Yang W.F."/>
            <person name="Lam T.T."/>
            <person name="Chang Q.C."/>
            <person name="Ding S.J."/>
            <person name="Wang X.J."/>
            <person name="Zhu J.G."/>
            <person name="Ruan X.D."/>
            <person name="Zhao L."/>
            <person name="Wei J.T."/>
            <person name="Ye R.Z."/>
            <person name="Que T.C."/>
            <person name="Du C.H."/>
            <person name="Zhou Y.H."/>
            <person name="Cheng J.X."/>
            <person name="Dai P.F."/>
            <person name="Guo W.B."/>
            <person name="Han X.H."/>
            <person name="Huang E.J."/>
            <person name="Li L.F."/>
            <person name="Wei W."/>
            <person name="Gao Y.C."/>
            <person name="Liu J.Z."/>
            <person name="Shao H.Z."/>
            <person name="Wang X."/>
            <person name="Wang C.C."/>
            <person name="Yang T.C."/>
            <person name="Huo Q.B."/>
            <person name="Li W."/>
            <person name="Chen H.Y."/>
            <person name="Chen S.E."/>
            <person name="Zhou L.G."/>
            <person name="Ni X.B."/>
            <person name="Tian J.H."/>
            <person name="Sheng Y."/>
            <person name="Liu T."/>
            <person name="Pan Y.S."/>
            <person name="Xia L.Y."/>
            <person name="Li J."/>
            <person name="Zhao F."/>
            <person name="Cao W.C."/>
        </authorList>
    </citation>
    <scope>NUCLEOTIDE SEQUENCE [LARGE SCALE GENOMIC DNA]</scope>
    <source>
        <strain evidence="1">Iper-2018</strain>
    </source>
</reference>
<organism evidence="1 2">
    <name type="scientific">Ixodes persulcatus</name>
    <name type="common">Taiga tick</name>
    <dbReference type="NCBI Taxonomy" id="34615"/>
    <lineage>
        <taxon>Eukaryota</taxon>
        <taxon>Metazoa</taxon>
        <taxon>Ecdysozoa</taxon>
        <taxon>Arthropoda</taxon>
        <taxon>Chelicerata</taxon>
        <taxon>Arachnida</taxon>
        <taxon>Acari</taxon>
        <taxon>Parasitiformes</taxon>
        <taxon>Ixodida</taxon>
        <taxon>Ixodoidea</taxon>
        <taxon>Ixodidae</taxon>
        <taxon>Ixodinae</taxon>
        <taxon>Ixodes</taxon>
    </lineage>
</organism>
<evidence type="ECO:0000313" key="2">
    <source>
        <dbReference type="Proteomes" id="UP000805193"/>
    </source>
</evidence>
<keyword evidence="2" id="KW-1185">Reference proteome</keyword>
<name>A0AC60Q353_IXOPE</name>
<comment type="caution">
    <text evidence="1">The sequence shown here is derived from an EMBL/GenBank/DDBJ whole genome shotgun (WGS) entry which is preliminary data.</text>
</comment>
<dbReference type="Proteomes" id="UP000805193">
    <property type="component" value="Unassembled WGS sequence"/>
</dbReference>
<protein>
    <submittedName>
        <fullName evidence="1">Uncharacterized protein</fullName>
    </submittedName>
</protein>